<evidence type="ECO:0000259" key="4">
    <source>
        <dbReference type="PROSITE" id="PS50949"/>
    </source>
</evidence>
<dbReference type="Proteomes" id="UP000679284">
    <property type="component" value="Plasmid unnamed1"/>
</dbReference>
<keyword evidence="6" id="KW-1185">Reference proteome</keyword>
<dbReference type="InterPro" id="IPR036388">
    <property type="entry name" value="WH-like_DNA-bd_sf"/>
</dbReference>
<evidence type="ECO:0000256" key="1">
    <source>
        <dbReference type="ARBA" id="ARBA00023015"/>
    </source>
</evidence>
<dbReference type="InterPro" id="IPR028978">
    <property type="entry name" value="Chorismate_lyase_/UTRA_dom_sf"/>
</dbReference>
<dbReference type="Gene3D" id="3.40.1410.10">
    <property type="entry name" value="Chorismate lyase-like"/>
    <property type="match status" value="1"/>
</dbReference>
<dbReference type="PANTHER" id="PTHR44846">
    <property type="entry name" value="MANNOSYL-D-GLYCERATE TRANSPORT/METABOLISM SYSTEM REPRESSOR MNGR-RELATED"/>
    <property type="match status" value="1"/>
</dbReference>
<protein>
    <submittedName>
        <fullName evidence="5">Phosphonate metabolism transcriptional regulator PhnF</fullName>
    </submittedName>
</protein>
<reference evidence="5" key="1">
    <citation type="submission" date="2020-01" db="EMBL/GenBank/DDBJ databases">
        <authorList>
            <person name="Yang Y."/>
            <person name="Kwon Y.M."/>
        </authorList>
    </citation>
    <scope>NUCLEOTIDE SEQUENCE</scope>
    <source>
        <strain evidence="5">PG104</strain>
        <plasmid evidence="5">unnamed1</plasmid>
    </source>
</reference>
<dbReference type="EMBL" id="CP047290">
    <property type="protein sequence ID" value="QUS37010.1"/>
    <property type="molecule type" value="Genomic_DNA"/>
</dbReference>
<name>A0A8J8MUN9_9RHOB</name>
<geneLocation type="plasmid" evidence="5 6">
    <name>unnamed1</name>
</geneLocation>
<dbReference type="NCBIfam" id="TIGR02325">
    <property type="entry name" value="C_P_lyase_phnF"/>
    <property type="match status" value="1"/>
</dbReference>
<dbReference type="SMART" id="SM00866">
    <property type="entry name" value="UTRA"/>
    <property type="match status" value="1"/>
</dbReference>
<proteinExistence type="predicted"/>
<dbReference type="RefSeq" id="WP_211785289.1">
    <property type="nucleotide sequence ID" value="NZ_CP047290.1"/>
</dbReference>
<dbReference type="SUPFAM" id="SSF64288">
    <property type="entry name" value="Chorismate lyase-like"/>
    <property type="match status" value="1"/>
</dbReference>
<dbReference type="CDD" id="cd07377">
    <property type="entry name" value="WHTH_GntR"/>
    <property type="match status" value="1"/>
</dbReference>
<dbReference type="AlphaFoldDB" id="A0A8J8MUN9"/>
<dbReference type="InterPro" id="IPR000524">
    <property type="entry name" value="Tscrpt_reg_HTH_GntR"/>
</dbReference>
<evidence type="ECO:0000313" key="6">
    <source>
        <dbReference type="Proteomes" id="UP000679284"/>
    </source>
</evidence>
<dbReference type="Gene3D" id="1.10.10.10">
    <property type="entry name" value="Winged helix-like DNA-binding domain superfamily/Winged helix DNA-binding domain"/>
    <property type="match status" value="1"/>
</dbReference>
<dbReference type="SUPFAM" id="SSF46785">
    <property type="entry name" value="Winged helix' DNA-binding domain"/>
    <property type="match status" value="1"/>
</dbReference>
<keyword evidence="2" id="KW-0238">DNA-binding</keyword>
<evidence type="ECO:0000256" key="2">
    <source>
        <dbReference type="ARBA" id="ARBA00023125"/>
    </source>
</evidence>
<keyword evidence="1" id="KW-0805">Transcription regulation</keyword>
<dbReference type="KEGG" id="fap:GR316_11485"/>
<sequence length="236" mass="25332">MRTAIWTSIAATLGAEIASGQRGPGDRLPTEAELSARFGVNRHTVRRALADLAARGLVHARRGAGVFVQDGPPLNYPLGRRTRRSQNLLAAGREPGRRILSLETRRCNAAEAEALRLPPGAAVHAMEGISLADGLPLAVFRSVLPAERFPDLLPALREETSLTAALARHGVPDYTRADTKLTAKRASATIALHLRLREGDPILRTVAINVDAGAQPIEYGHAWFAGDRITLSVTPD</sequence>
<dbReference type="InterPro" id="IPR012702">
    <property type="entry name" value="CP_lyase_PhnF"/>
</dbReference>
<dbReference type="Pfam" id="PF00392">
    <property type="entry name" value="GntR"/>
    <property type="match status" value="1"/>
</dbReference>
<dbReference type="InterPro" id="IPR011663">
    <property type="entry name" value="UTRA"/>
</dbReference>
<gene>
    <name evidence="5" type="primary">phnF</name>
    <name evidence="5" type="ORF">GR316_11485</name>
</gene>
<dbReference type="PRINTS" id="PR00035">
    <property type="entry name" value="HTHGNTR"/>
</dbReference>
<dbReference type="GO" id="GO:0003677">
    <property type="term" value="F:DNA binding"/>
    <property type="evidence" value="ECO:0007669"/>
    <property type="project" value="UniProtKB-KW"/>
</dbReference>
<dbReference type="GO" id="GO:0045892">
    <property type="term" value="P:negative regulation of DNA-templated transcription"/>
    <property type="evidence" value="ECO:0007669"/>
    <property type="project" value="TreeGrafter"/>
</dbReference>
<evidence type="ECO:0000256" key="3">
    <source>
        <dbReference type="ARBA" id="ARBA00023163"/>
    </source>
</evidence>
<feature type="domain" description="HTH gntR-type" evidence="4">
    <location>
        <begin position="3"/>
        <end position="71"/>
    </location>
</feature>
<dbReference type="GO" id="GO:0003700">
    <property type="term" value="F:DNA-binding transcription factor activity"/>
    <property type="evidence" value="ECO:0007669"/>
    <property type="project" value="InterPro"/>
</dbReference>
<dbReference type="InterPro" id="IPR050679">
    <property type="entry name" value="Bact_HTH_transcr_reg"/>
</dbReference>
<dbReference type="PANTHER" id="PTHR44846:SF1">
    <property type="entry name" value="MANNOSYL-D-GLYCERATE TRANSPORT_METABOLISM SYSTEM REPRESSOR MNGR-RELATED"/>
    <property type="match status" value="1"/>
</dbReference>
<dbReference type="InterPro" id="IPR036390">
    <property type="entry name" value="WH_DNA-bd_sf"/>
</dbReference>
<dbReference type="PROSITE" id="PS50949">
    <property type="entry name" value="HTH_GNTR"/>
    <property type="match status" value="1"/>
</dbReference>
<organism evidence="5 6">
    <name type="scientific">Falsirhodobacter algicola</name>
    <dbReference type="NCBI Taxonomy" id="2692330"/>
    <lineage>
        <taxon>Bacteria</taxon>
        <taxon>Pseudomonadati</taxon>
        <taxon>Pseudomonadota</taxon>
        <taxon>Alphaproteobacteria</taxon>
        <taxon>Rhodobacterales</taxon>
        <taxon>Paracoccaceae</taxon>
        <taxon>Falsirhodobacter</taxon>
    </lineage>
</organism>
<keyword evidence="5" id="KW-0614">Plasmid</keyword>
<dbReference type="Pfam" id="PF07702">
    <property type="entry name" value="UTRA"/>
    <property type="match status" value="1"/>
</dbReference>
<dbReference type="SMART" id="SM00345">
    <property type="entry name" value="HTH_GNTR"/>
    <property type="match status" value="1"/>
</dbReference>
<keyword evidence="3" id="KW-0804">Transcription</keyword>
<accession>A0A8J8MUN9</accession>
<evidence type="ECO:0000313" key="5">
    <source>
        <dbReference type="EMBL" id="QUS37010.1"/>
    </source>
</evidence>